<keyword evidence="4 6" id="KW-0862">Zinc</keyword>
<dbReference type="STRING" id="218851.A0A2G5C4R8"/>
<accession>A0A2G5C4R8</accession>
<evidence type="ECO:0000256" key="3">
    <source>
        <dbReference type="ARBA" id="ARBA00022771"/>
    </source>
</evidence>
<feature type="compositionally biased region" description="Acidic residues" evidence="7">
    <location>
        <begin position="11"/>
        <end position="28"/>
    </location>
</feature>
<evidence type="ECO:0000313" key="10">
    <source>
        <dbReference type="Proteomes" id="UP000230069"/>
    </source>
</evidence>
<dbReference type="GO" id="GO:0006355">
    <property type="term" value="P:regulation of DNA-templated transcription"/>
    <property type="evidence" value="ECO:0007669"/>
    <property type="project" value="UniProtKB-UniRule"/>
</dbReference>
<protein>
    <recommendedName>
        <fullName evidence="6">Protein FAR1-RELATED SEQUENCE</fullName>
    </recommendedName>
</protein>
<dbReference type="Pfam" id="PF03101">
    <property type="entry name" value="FAR1"/>
    <property type="match status" value="1"/>
</dbReference>
<keyword evidence="2 6" id="KW-0479">Metal-binding</keyword>
<dbReference type="InParanoid" id="A0A2G5C4R8"/>
<sequence length="795" mass="90519">MEFEPLNIENEVMDFDIGSGEEEDDEPIVDVDVDIEHPDDDNYDVDGYVDGDYEDDDMSMIQQTSIGRDFVSSDLDNPPLEPYEAMEFESEEASRIFYNSYARRIGFSIRASTYHRSRRDGSIICRQIVCSRQGFHLTRDRGSKNKQKRPRAIERVGCKAMIVVKKQDSGRWVVSKLVKDHNHELVPPDKVHRLRSHRHVSGTARSLIDTLQAAGIGPTGVMNVLAKESGGFKNVGFSTVDCRNYITNRQRTLGTGGQHVLDYLRRMQAENPTFVYAIQGDNEHSAGNIFWADATSMTNYNYFGDTVTFDTTYRTNRYRVPFAPFTGLNHHGHPVLFGCALLLNESETSFIWLFETWLAVMSGRHPVSITTDQDRIIQSAIAHVFPDTRHRFCKLNVFREAQEKLSAVYHMHPTFEADFRKCINTTETIEEFESCWGSLLERYSVVHNEWLQSLYIARQKWVPVYLRDTFFGEMSTTQSTDSVISFFDGYVNASTTIQVLVKQYEKAVASRHEKEVKADYDTINTAPVLKTPSPIEKQAAGIYTRSIFIRFQEELVETLAITATKIEDTGTITTYRVAKFGEDHKSYIVNFHVFEMDANCSCKKFEFSGIICRHILAVFRVTNFFTLPSHYILKRWTRNAKSGVVVDERALELPTTSRESSIDRFNNLRQEAIKYVDEGAKSSHVYNVAMDALKEAAKKVAAAKKQGPGLPLVGTLVNGSNQDVQVCEADRLDPLQLSSTDDKDKKILELMGELEGANQRCEVYRTNLLAVLKDMEEQKLKLSVKVQSVRLSLKD</sequence>
<evidence type="ECO:0000259" key="8">
    <source>
        <dbReference type="PROSITE" id="PS50966"/>
    </source>
</evidence>
<dbReference type="SMART" id="SM00575">
    <property type="entry name" value="ZnF_PMZ"/>
    <property type="match status" value="1"/>
</dbReference>
<evidence type="ECO:0000256" key="4">
    <source>
        <dbReference type="ARBA" id="ARBA00022833"/>
    </source>
</evidence>
<evidence type="ECO:0000256" key="2">
    <source>
        <dbReference type="ARBA" id="ARBA00022723"/>
    </source>
</evidence>
<evidence type="ECO:0000256" key="6">
    <source>
        <dbReference type="RuleBase" id="RU367018"/>
    </source>
</evidence>
<dbReference type="InterPro" id="IPR007527">
    <property type="entry name" value="Znf_SWIM"/>
</dbReference>
<keyword evidence="6" id="KW-0539">Nucleus</keyword>
<comment type="similarity">
    <text evidence="1 6">Belongs to the FHY3/FAR1 family.</text>
</comment>
<dbReference type="PANTHER" id="PTHR31669">
    <property type="entry name" value="PROTEIN FAR1-RELATED SEQUENCE 10-RELATED"/>
    <property type="match status" value="1"/>
</dbReference>
<dbReference type="GO" id="GO:0008270">
    <property type="term" value="F:zinc ion binding"/>
    <property type="evidence" value="ECO:0007669"/>
    <property type="project" value="UniProtKB-UniRule"/>
</dbReference>
<reference evidence="9 10" key="1">
    <citation type="submission" date="2017-09" db="EMBL/GenBank/DDBJ databases">
        <title>WGS assembly of Aquilegia coerulea Goldsmith.</title>
        <authorList>
            <person name="Hodges S."/>
            <person name="Kramer E."/>
            <person name="Nordborg M."/>
            <person name="Tomkins J."/>
            <person name="Borevitz J."/>
            <person name="Derieg N."/>
            <person name="Yan J."/>
            <person name="Mihaltcheva S."/>
            <person name="Hayes R.D."/>
            <person name="Rokhsar D."/>
        </authorList>
    </citation>
    <scope>NUCLEOTIDE SEQUENCE [LARGE SCALE GENOMIC DNA]</scope>
    <source>
        <strain evidence="10">cv. Goldsmith</strain>
    </source>
</reference>
<evidence type="ECO:0000256" key="7">
    <source>
        <dbReference type="SAM" id="MobiDB-lite"/>
    </source>
</evidence>
<dbReference type="InterPro" id="IPR031052">
    <property type="entry name" value="FHY3/FAR1"/>
</dbReference>
<gene>
    <name evidence="9" type="ORF">AQUCO_09500021v1</name>
</gene>
<dbReference type="InterPro" id="IPR004330">
    <property type="entry name" value="FAR1_DNA_bnd_dom"/>
</dbReference>
<comment type="function">
    <text evidence="6">Putative transcription activator involved in regulating light control of development.</text>
</comment>
<dbReference type="Pfam" id="PF10551">
    <property type="entry name" value="MULE"/>
    <property type="match status" value="1"/>
</dbReference>
<proteinExistence type="inferred from homology"/>
<organism evidence="9 10">
    <name type="scientific">Aquilegia coerulea</name>
    <name type="common">Rocky mountain columbine</name>
    <dbReference type="NCBI Taxonomy" id="218851"/>
    <lineage>
        <taxon>Eukaryota</taxon>
        <taxon>Viridiplantae</taxon>
        <taxon>Streptophyta</taxon>
        <taxon>Embryophyta</taxon>
        <taxon>Tracheophyta</taxon>
        <taxon>Spermatophyta</taxon>
        <taxon>Magnoliopsida</taxon>
        <taxon>Ranunculales</taxon>
        <taxon>Ranunculaceae</taxon>
        <taxon>Thalictroideae</taxon>
        <taxon>Aquilegia</taxon>
    </lineage>
</organism>
<dbReference type="PANTHER" id="PTHR31669:SF225">
    <property type="entry name" value="OS03G0655600 PROTEIN"/>
    <property type="match status" value="1"/>
</dbReference>
<evidence type="ECO:0000256" key="5">
    <source>
        <dbReference type="PROSITE-ProRule" id="PRU00325"/>
    </source>
</evidence>
<dbReference type="InterPro" id="IPR018289">
    <property type="entry name" value="MULE_transposase_dom"/>
</dbReference>
<feature type="domain" description="SWIM-type" evidence="8">
    <location>
        <begin position="587"/>
        <end position="623"/>
    </location>
</feature>
<dbReference type="Pfam" id="PF04434">
    <property type="entry name" value="SWIM"/>
    <property type="match status" value="1"/>
</dbReference>
<keyword evidence="10" id="KW-1185">Reference proteome</keyword>
<dbReference type="PROSITE" id="PS50966">
    <property type="entry name" value="ZF_SWIM"/>
    <property type="match status" value="1"/>
</dbReference>
<evidence type="ECO:0000256" key="1">
    <source>
        <dbReference type="ARBA" id="ARBA00005889"/>
    </source>
</evidence>
<dbReference type="OrthoDB" id="1927586at2759"/>
<dbReference type="AlphaFoldDB" id="A0A2G5C4R8"/>
<dbReference type="Proteomes" id="UP000230069">
    <property type="component" value="Unassembled WGS sequence"/>
</dbReference>
<name>A0A2G5C4R8_AQUCA</name>
<evidence type="ECO:0000313" key="9">
    <source>
        <dbReference type="EMBL" id="PIA26266.1"/>
    </source>
</evidence>
<dbReference type="EMBL" id="KZ305112">
    <property type="protein sequence ID" value="PIA26266.1"/>
    <property type="molecule type" value="Genomic_DNA"/>
</dbReference>
<keyword evidence="3 5" id="KW-0863">Zinc-finger</keyword>
<comment type="subcellular location">
    <subcellularLocation>
        <location evidence="6">Nucleus</location>
    </subcellularLocation>
</comment>
<dbReference type="GO" id="GO:0005634">
    <property type="term" value="C:nucleus"/>
    <property type="evidence" value="ECO:0007669"/>
    <property type="project" value="UniProtKB-SubCell"/>
</dbReference>
<feature type="region of interest" description="Disordered" evidence="7">
    <location>
        <begin position="1"/>
        <end position="28"/>
    </location>
</feature>
<dbReference type="InterPro" id="IPR006564">
    <property type="entry name" value="Znf_PMZ"/>
</dbReference>